<dbReference type="InterPro" id="IPR013097">
    <property type="entry name" value="Dabb"/>
</dbReference>
<dbReference type="PANTHER" id="PTHR33178:SF10">
    <property type="entry name" value="STRESS-RESPONSE A_B BARREL DOMAIN-CONTAINING PROTEIN"/>
    <property type="match status" value="1"/>
</dbReference>
<proteinExistence type="predicted"/>
<dbReference type="SUPFAM" id="SSF54909">
    <property type="entry name" value="Dimeric alpha+beta barrel"/>
    <property type="match status" value="1"/>
</dbReference>
<dbReference type="KEGG" id="tcu:Tcur_3353"/>
<comment type="subunit">
    <text evidence="1">Homodimer.</text>
</comment>
<evidence type="ECO:0000313" key="4">
    <source>
        <dbReference type="Proteomes" id="UP000001918"/>
    </source>
</evidence>
<name>D1AAH8_THECD</name>
<dbReference type="InterPro" id="IPR044662">
    <property type="entry name" value="HS1/DABB1-like"/>
</dbReference>
<organism evidence="3 4">
    <name type="scientific">Thermomonospora curvata (strain ATCC 19995 / DSM 43183 / JCM 3096 / KCTC 9072 / NBRC 15933 / NCIMB 10081 / Henssen B9)</name>
    <dbReference type="NCBI Taxonomy" id="471852"/>
    <lineage>
        <taxon>Bacteria</taxon>
        <taxon>Bacillati</taxon>
        <taxon>Actinomycetota</taxon>
        <taxon>Actinomycetes</taxon>
        <taxon>Streptosporangiales</taxon>
        <taxon>Thermomonosporaceae</taxon>
        <taxon>Thermomonospora</taxon>
    </lineage>
</organism>
<evidence type="ECO:0000313" key="3">
    <source>
        <dbReference type="EMBL" id="ACY98891.1"/>
    </source>
</evidence>
<dbReference type="eggNOG" id="ENOG503326A">
    <property type="taxonomic scope" value="Bacteria"/>
</dbReference>
<gene>
    <name evidence="3" type="ordered locus">Tcur_3353</name>
</gene>
<protein>
    <submittedName>
        <fullName evidence="3">Stress responsive alpha-beta barrel domain protein</fullName>
    </submittedName>
</protein>
<keyword evidence="4" id="KW-1185">Reference proteome</keyword>
<dbReference type="EMBL" id="CP001738">
    <property type="protein sequence ID" value="ACY98891.1"/>
    <property type="molecule type" value="Genomic_DNA"/>
</dbReference>
<accession>D1AAH8</accession>
<reference evidence="3 4" key="1">
    <citation type="journal article" date="2011" name="Stand. Genomic Sci.">
        <title>Complete genome sequence of Thermomonospora curvata type strain (B9).</title>
        <authorList>
            <person name="Chertkov O."/>
            <person name="Sikorski J."/>
            <person name="Nolan M."/>
            <person name="Lapidus A."/>
            <person name="Lucas S."/>
            <person name="Del Rio T.G."/>
            <person name="Tice H."/>
            <person name="Cheng J.F."/>
            <person name="Goodwin L."/>
            <person name="Pitluck S."/>
            <person name="Liolios K."/>
            <person name="Ivanova N."/>
            <person name="Mavromatis K."/>
            <person name="Mikhailova N."/>
            <person name="Ovchinnikova G."/>
            <person name="Pati A."/>
            <person name="Chen A."/>
            <person name="Palaniappan K."/>
            <person name="Djao O.D."/>
            <person name="Land M."/>
            <person name="Hauser L."/>
            <person name="Chang Y.J."/>
            <person name="Jeffries C.D."/>
            <person name="Brettin T."/>
            <person name="Han C."/>
            <person name="Detter J.C."/>
            <person name="Rohde M."/>
            <person name="Goker M."/>
            <person name="Woyke T."/>
            <person name="Bristow J."/>
            <person name="Eisen J.A."/>
            <person name="Markowitz V."/>
            <person name="Hugenholtz P."/>
            <person name="Klenk H.P."/>
            <person name="Kyrpides N.C."/>
        </authorList>
    </citation>
    <scope>NUCLEOTIDE SEQUENCE [LARGE SCALE GENOMIC DNA]</scope>
    <source>
        <strain evidence="4">ATCC 19995 / DSM 43183 / JCM 3096 / KCTC 9072 / NBRC 15933 / NCIMB 10081 / Henssen B9</strain>
    </source>
</reference>
<dbReference type="HOGENOM" id="CLU_080664_9_1_11"/>
<dbReference type="STRING" id="471852.Tcur_3353"/>
<sequence length="106" mass="11980">MGHYGDPMSGFRHVVMFRWAGGTTTRQQEEVAARLSELPARIPQIKSYSMGVNAKVNPGGYDFVIVADFASREDYLIYRDHPDHRAVVNEVIQPLLGERAAIQYEL</sequence>
<dbReference type="InterPro" id="IPR011008">
    <property type="entry name" value="Dimeric_a/b-barrel"/>
</dbReference>
<dbReference type="AlphaFoldDB" id="D1AAH8"/>
<dbReference type="Gene3D" id="3.30.70.100">
    <property type="match status" value="1"/>
</dbReference>
<feature type="domain" description="Stress-response A/B barrel" evidence="2">
    <location>
        <begin position="11"/>
        <end position="104"/>
    </location>
</feature>
<dbReference type="Proteomes" id="UP000001918">
    <property type="component" value="Chromosome"/>
</dbReference>
<dbReference type="SMART" id="SM00886">
    <property type="entry name" value="Dabb"/>
    <property type="match status" value="1"/>
</dbReference>
<dbReference type="Pfam" id="PF07876">
    <property type="entry name" value="Dabb"/>
    <property type="match status" value="1"/>
</dbReference>
<evidence type="ECO:0000256" key="1">
    <source>
        <dbReference type="ARBA" id="ARBA00011738"/>
    </source>
</evidence>
<evidence type="ECO:0000259" key="2">
    <source>
        <dbReference type="PROSITE" id="PS51502"/>
    </source>
</evidence>
<dbReference type="PROSITE" id="PS51502">
    <property type="entry name" value="S_R_A_B_BARREL"/>
    <property type="match status" value="1"/>
</dbReference>
<dbReference type="PANTHER" id="PTHR33178">
    <property type="match status" value="1"/>
</dbReference>